<dbReference type="EMBL" id="CAJMXA010002670">
    <property type="protein sequence ID" value="CAE6485397.1"/>
    <property type="molecule type" value="Genomic_DNA"/>
</dbReference>
<dbReference type="PANTHER" id="PTHR12755">
    <property type="entry name" value="CLEAVAGE/POLYADENYLATION FACTOR IA SUBUNIT CLP1P"/>
    <property type="match status" value="1"/>
</dbReference>
<keyword evidence="6" id="KW-0418">Kinase</keyword>
<dbReference type="AlphaFoldDB" id="A0A8H3CH47"/>
<evidence type="ECO:0000313" key="12">
    <source>
        <dbReference type="EMBL" id="CAE6485397.1"/>
    </source>
</evidence>
<protein>
    <recommendedName>
        <fullName evidence="3">Polynucleotide 5'-hydroxyl-kinase GRC3</fullName>
    </recommendedName>
    <alternativeName>
        <fullName evidence="8">Polynucleotide 5'-hydroxyl-kinase NOL9</fullName>
    </alternativeName>
    <alternativeName>
        <fullName evidence="2">Polynucleotide 5'-hydroxyl-kinase grc3</fullName>
    </alternativeName>
</protein>
<dbReference type="GO" id="GO:0005634">
    <property type="term" value="C:nucleus"/>
    <property type="evidence" value="ECO:0007669"/>
    <property type="project" value="TreeGrafter"/>
</dbReference>
<name>A0A8H3CH47_9AGAM</name>
<evidence type="ECO:0000256" key="4">
    <source>
        <dbReference type="ARBA" id="ARBA00022679"/>
    </source>
</evidence>
<dbReference type="Gene3D" id="3.40.50.300">
    <property type="entry name" value="P-loop containing nucleotide triphosphate hydrolases"/>
    <property type="match status" value="1"/>
</dbReference>
<gene>
    <name evidence="12" type="ORF">RDB_LOCUS94591</name>
</gene>
<comment type="similarity">
    <text evidence="1">Belongs to the Clp1 family. NOL9/GRC3 subfamily.</text>
</comment>
<keyword evidence="5" id="KW-0547">Nucleotide-binding</keyword>
<feature type="domain" description="NOL9 N-terminal" evidence="11">
    <location>
        <begin position="179"/>
        <end position="246"/>
    </location>
</feature>
<evidence type="ECO:0000256" key="1">
    <source>
        <dbReference type="ARBA" id="ARBA00011003"/>
    </source>
</evidence>
<dbReference type="Pfam" id="PF24419">
    <property type="entry name" value="Cupin_NOL9"/>
    <property type="match status" value="1"/>
</dbReference>
<feature type="domain" description="Clp1 P-loop" evidence="10">
    <location>
        <begin position="363"/>
        <end position="515"/>
    </location>
</feature>
<comment type="caution">
    <text evidence="12">The sequence shown here is derived from an EMBL/GenBank/DDBJ whole genome shotgun (WGS) entry which is preliminary data.</text>
</comment>
<dbReference type="InterPro" id="IPR027417">
    <property type="entry name" value="P-loop_NTPase"/>
</dbReference>
<keyword evidence="7" id="KW-0067">ATP-binding</keyword>
<proteinExistence type="inferred from homology"/>
<organism evidence="12 13">
    <name type="scientific">Rhizoctonia solani</name>
    <dbReference type="NCBI Taxonomy" id="456999"/>
    <lineage>
        <taxon>Eukaryota</taxon>
        <taxon>Fungi</taxon>
        <taxon>Dikarya</taxon>
        <taxon>Basidiomycota</taxon>
        <taxon>Agaricomycotina</taxon>
        <taxon>Agaricomycetes</taxon>
        <taxon>Cantharellales</taxon>
        <taxon>Ceratobasidiaceae</taxon>
        <taxon>Rhizoctonia</taxon>
    </lineage>
</organism>
<dbReference type="GO" id="GO:0051731">
    <property type="term" value="F:polynucleotide 5'-hydroxyl-kinase activity"/>
    <property type="evidence" value="ECO:0007669"/>
    <property type="project" value="InterPro"/>
</dbReference>
<accession>A0A8H3CH47</accession>
<evidence type="ECO:0000256" key="5">
    <source>
        <dbReference type="ARBA" id="ARBA00022741"/>
    </source>
</evidence>
<evidence type="ECO:0000256" key="2">
    <source>
        <dbReference type="ARBA" id="ARBA00018706"/>
    </source>
</evidence>
<evidence type="ECO:0000256" key="8">
    <source>
        <dbReference type="ARBA" id="ARBA00071212"/>
    </source>
</evidence>
<dbReference type="Proteomes" id="UP000663853">
    <property type="component" value="Unassembled WGS sequence"/>
</dbReference>
<sequence>MSGGPVLSAVARRRARIEAAASTLDSPQKADNNAGTSLDAIPPVAGITPPLPLKRKTSARSFKQNELSGDHAIESQTKKKFKAAQYPRVTSAAEEPASLGYPRERPYSPSQPFEISSDEEGGTTLVSGASGLVHTSPPGVESGPPVHPTKNIPSLIEKNNYFILTPDDAYSITGRRTTARIVLLNQGESLLFVGTMEFALLQGSVRLLGTTLTPSRTSHRVFAPRSHPIPVLDALNQPAGTPQESNQKASPLVSGLPGHVIESISPSHVVLVLQELVTGVEELGRVVQSFTGIFKPDIRERNATERILESLHFYRNESQFDASFHFPDDWEQAITSILLAAPSEKSSTAGNHLHDPPVVLVRGAKNSGKSSFSRSLANSLTSRYHRVAFLECDLGQSEFTPGGMVSLNVLKSPIFGPPFTHLSRPRCAHFVGGSSPKTSPSHYLAALGDLAQQYQLELKYFGSLDDDIIDDGEPVKNSDSVPLVINTQGWVKGMGADLLRSIEELFAPTYVVEFQTPHVPSSIEPFHGRPASFLEQSDRTLSNKWSRSIKLPPILPSTRSSRFSAADLRSLSLASYFYGRTNHKNNNHDHDYDGQITHWDVSLPLRSAAPIAIDLSALESITIVAPGGEDVVPADLPRAIVCSIVGLVAPDSPSIPPKTQYTQGALPLPPQSSRCVGLGFVRGASATRLHLLTPVPASQLRLCRALILGELTMPVWAFLEPEGGVIEEGGLPFLQWGKSIAENAGGERRRIRRNIMRRGHV</sequence>
<dbReference type="PANTHER" id="PTHR12755:SF3">
    <property type="entry name" value="POLYNUCLEOTIDE 5'-HYDROXYL-KINASE NOL9"/>
    <property type="match status" value="1"/>
</dbReference>
<feature type="region of interest" description="Disordered" evidence="9">
    <location>
        <begin position="20"/>
        <end position="149"/>
    </location>
</feature>
<evidence type="ECO:0000256" key="7">
    <source>
        <dbReference type="ARBA" id="ARBA00022840"/>
    </source>
</evidence>
<reference evidence="12" key="1">
    <citation type="submission" date="2021-01" db="EMBL/GenBank/DDBJ databases">
        <authorList>
            <person name="Kaushik A."/>
        </authorList>
    </citation>
    <scope>NUCLEOTIDE SEQUENCE</scope>
    <source>
        <strain evidence="12">AG6-10EEA</strain>
    </source>
</reference>
<dbReference type="Pfam" id="PF16575">
    <property type="entry name" value="CLP1_P"/>
    <property type="match status" value="1"/>
</dbReference>
<evidence type="ECO:0000259" key="11">
    <source>
        <dbReference type="Pfam" id="PF24419"/>
    </source>
</evidence>
<feature type="compositionally biased region" description="Polar residues" evidence="9">
    <location>
        <begin position="23"/>
        <end position="36"/>
    </location>
</feature>
<dbReference type="GO" id="GO:0000448">
    <property type="term" value="P:cleavage in ITS2 between 5.8S rRNA and LSU-rRNA of tricistronic rRNA transcript (SSU-rRNA, 5.8S rRNA, LSU-rRNA)"/>
    <property type="evidence" value="ECO:0007669"/>
    <property type="project" value="TreeGrafter"/>
</dbReference>
<dbReference type="InterPro" id="IPR057573">
    <property type="entry name" value="NOL9_N"/>
</dbReference>
<keyword evidence="4" id="KW-0808">Transferase</keyword>
<dbReference type="InterPro" id="IPR045116">
    <property type="entry name" value="Clp1/Grc3"/>
</dbReference>
<evidence type="ECO:0000313" key="13">
    <source>
        <dbReference type="Proteomes" id="UP000663853"/>
    </source>
</evidence>
<evidence type="ECO:0000259" key="10">
    <source>
        <dbReference type="Pfam" id="PF16575"/>
    </source>
</evidence>
<dbReference type="GO" id="GO:0005524">
    <property type="term" value="F:ATP binding"/>
    <property type="evidence" value="ECO:0007669"/>
    <property type="project" value="UniProtKB-KW"/>
</dbReference>
<evidence type="ECO:0000256" key="9">
    <source>
        <dbReference type="SAM" id="MobiDB-lite"/>
    </source>
</evidence>
<feature type="compositionally biased region" description="Basic and acidic residues" evidence="9">
    <location>
        <begin position="68"/>
        <end position="77"/>
    </location>
</feature>
<dbReference type="SUPFAM" id="SSF52540">
    <property type="entry name" value="P-loop containing nucleoside triphosphate hydrolases"/>
    <property type="match status" value="1"/>
</dbReference>
<dbReference type="InterPro" id="IPR032319">
    <property type="entry name" value="CLP1_P"/>
</dbReference>
<evidence type="ECO:0000256" key="6">
    <source>
        <dbReference type="ARBA" id="ARBA00022777"/>
    </source>
</evidence>
<evidence type="ECO:0000256" key="3">
    <source>
        <dbReference type="ARBA" id="ARBA00019824"/>
    </source>
</evidence>